<dbReference type="GO" id="GO:0003954">
    <property type="term" value="F:NADH dehydrogenase activity"/>
    <property type="evidence" value="ECO:0007669"/>
    <property type="project" value="TreeGrafter"/>
</dbReference>
<dbReference type="GO" id="GO:0016020">
    <property type="term" value="C:membrane"/>
    <property type="evidence" value="ECO:0007669"/>
    <property type="project" value="InterPro"/>
</dbReference>
<dbReference type="PANTHER" id="PTHR43105:SF14">
    <property type="entry name" value="FORMATE DEHYDROGENASE H"/>
    <property type="match status" value="1"/>
</dbReference>
<dbReference type="SUPFAM" id="SSF53706">
    <property type="entry name" value="Formate dehydrogenase/DMSO reductase, domains 1-3"/>
    <property type="match status" value="1"/>
</dbReference>
<evidence type="ECO:0000313" key="15">
    <source>
        <dbReference type="Proteomes" id="UP000285961"/>
    </source>
</evidence>
<dbReference type="SMART" id="SM00926">
    <property type="entry name" value="Molybdop_Fe4S4"/>
    <property type="match status" value="1"/>
</dbReference>
<dbReference type="Pfam" id="PF00384">
    <property type="entry name" value="Molybdopterin"/>
    <property type="match status" value="1"/>
</dbReference>
<dbReference type="GO" id="GO:0043546">
    <property type="term" value="F:molybdopterin cofactor binding"/>
    <property type="evidence" value="ECO:0007669"/>
    <property type="project" value="InterPro"/>
</dbReference>
<dbReference type="FunFam" id="3.10.20.740:FF:000005">
    <property type="entry name" value="NADH:ubiquinone oxidoreductase subunit"/>
    <property type="match status" value="1"/>
</dbReference>
<dbReference type="SUPFAM" id="SSF54292">
    <property type="entry name" value="2Fe-2S ferredoxin-like"/>
    <property type="match status" value="1"/>
</dbReference>
<feature type="domain" description="4Fe-4S ferredoxin-type" evidence="11">
    <location>
        <begin position="178"/>
        <end position="206"/>
    </location>
</feature>
<dbReference type="GO" id="GO:0046872">
    <property type="term" value="F:metal ion binding"/>
    <property type="evidence" value="ECO:0007669"/>
    <property type="project" value="UniProtKB-KW"/>
</dbReference>
<dbReference type="InterPro" id="IPR036010">
    <property type="entry name" value="2Fe-2S_ferredoxin-like_sf"/>
</dbReference>
<dbReference type="InterPro" id="IPR019574">
    <property type="entry name" value="NADH_UbQ_OxRdtase_Gsu_4Fe4S-bd"/>
</dbReference>
<dbReference type="PROSITE" id="PS00198">
    <property type="entry name" value="4FE4S_FER_1"/>
    <property type="match status" value="1"/>
</dbReference>
<dbReference type="PIRSF" id="PIRSF036643">
    <property type="entry name" value="FDH_alpha"/>
    <property type="match status" value="1"/>
</dbReference>
<dbReference type="InterPro" id="IPR000283">
    <property type="entry name" value="NADH_UbQ_OxRdtase_75kDa_su_CS"/>
</dbReference>
<dbReference type="InterPro" id="IPR027467">
    <property type="entry name" value="MopterinOxRdtase_cofactor_BS"/>
</dbReference>
<keyword evidence="7" id="KW-0408">Iron</keyword>
<dbReference type="EMBL" id="QZKI01000132">
    <property type="protein sequence ID" value="RJP64877.1"/>
    <property type="molecule type" value="Genomic_DNA"/>
</dbReference>
<evidence type="ECO:0000313" key="14">
    <source>
        <dbReference type="EMBL" id="RJP64877.1"/>
    </source>
</evidence>
<dbReference type="FunFam" id="3.30.70.20:FF:000035">
    <property type="entry name" value="Iron hydrogenase 1"/>
    <property type="match status" value="1"/>
</dbReference>
<dbReference type="InterPro" id="IPR017900">
    <property type="entry name" value="4Fe4S_Fe_S_CS"/>
</dbReference>
<reference evidence="14 15" key="1">
    <citation type="journal article" date="2017" name="ISME J.">
        <title>Energy and carbon metabolisms in a deep terrestrial subsurface fluid microbial community.</title>
        <authorList>
            <person name="Momper L."/>
            <person name="Jungbluth S.P."/>
            <person name="Lee M.D."/>
            <person name="Amend J.P."/>
        </authorList>
    </citation>
    <scope>NUCLEOTIDE SEQUENCE [LARGE SCALE GENOMIC DNA]</scope>
    <source>
        <strain evidence="14">SURF_17</strain>
    </source>
</reference>
<evidence type="ECO:0000256" key="7">
    <source>
        <dbReference type="ARBA" id="ARBA00023004"/>
    </source>
</evidence>
<proteinExistence type="predicted"/>
<dbReference type="Pfam" id="PF01568">
    <property type="entry name" value="Molydop_binding"/>
    <property type="match status" value="1"/>
</dbReference>
<dbReference type="Gene3D" id="3.40.228.10">
    <property type="entry name" value="Dimethylsulfoxide Reductase, domain 2"/>
    <property type="match status" value="1"/>
</dbReference>
<dbReference type="Gene3D" id="3.30.70.20">
    <property type="match status" value="1"/>
</dbReference>
<evidence type="ECO:0000259" key="11">
    <source>
        <dbReference type="PROSITE" id="PS51379"/>
    </source>
</evidence>
<dbReference type="Gene3D" id="3.10.20.740">
    <property type="match status" value="1"/>
</dbReference>
<gene>
    <name evidence="14" type="ORF">C4532_18480</name>
</gene>
<name>A0A419EPN6_9BACT</name>
<comment type="cofactor">
    <cofactor evidence="1">
        <name>[4Fe-4S] cluster</name>
        <dbReference type="ChEBI" id="CHEBI:49883"/>
    </cofactor>
</comment>
<keyword evidence="5" id="KW-0677">Repeat</keyword>
<dbReference type="InterPro" id="IPR050123">
    <property type="entry name" value="Prok_molybdopt-oxidoreductase"/>
</dbReference>
<evidence type="ECO:0000259" key="10">
    <source>
        <dbReference type="PROSITE" id="PS51085"/>
    </source>
</evidence>
<keyword evidence="8" id="KW-0411">Iron-sulfur</keyword>
<evidence type="ECO:0000259" key="12">
    <source>
        <dbReference type="PROSITE" id="PS51669"/>
    </source>
</evidence>
<evidence type="ECO:0000256" key="4">
    <source>
        <dbReference type="ARBA" id="ARBA00022723"/>
    </source>
</evidence>
<dbReference type="PANTHER" id="PTHR43105">
    <property type="entry name" value="RESPIRATORY NITRATE REDUCTASE"/>
    <property type="match status" value="1"/>
</dbReference>
<dbReference type="GO" id="GO:0042773">
    <property type="term" value="P:ATP synthesis coupled electron transport"/>
    <property type="evidence" value="ECO:0007669"/>
    <property type="project" value="InterPro"/>
</dbReference>
<comment type="caution">
    <text evidence="14">The sequence shown here is derived from an EMBL/GenBank/DDBJ whole genome shotgun (WGS) entry which is preliminary data.</text>
</comment>
<dbReference type="GO" id="GO:0008137">
    <property type="term" value="F:NADH dehydrogenase (ubiquinone) activity"/>
    <property type="evidence" value="ECO:0007669"/>
    <property type="project" value="InterPro"/>
</dbReference>
<dbReference type="GO" id="GO:0051537">
    <property type="term" value="F:2 iron, 2 sulfur cluster binding"/>
    <property type="evidence" value="ECO:0007669"/>
    <property type="project" value="UniProtKB-KW"/>
</dbReference>
<dbReference type="SMART" id="SM00929">
    <property type="entry name" value="NADH-G_4Fe-4S_3"/>
    <property type="match status" value="1"/>
</dbReference>
<dbReference type="InterPro" id="IPR006657">
    <property type="entry name" value="MoPterin_dinucl-bd_dom"/>
</dbReference>
<evidence type="ECO:0000259" key="13">
    <source>
        <dbReference type="PROSITE" id="PS51839"/>
    </source>
</evidence>
<evidence type="ECO:0000256" key="9">
    <source>
        <dbReference type="ARBA" id="ARBA00034078"/>
    </source>
</evidence>
<dbReference type="InterPro" id="IPR006656">
    <property type="entry name" value="Mopterin_OxRdtase"/>
</dbReference>
<dbReference type="PROSITE" id="PS00551">
    <property type="entry name" value="MOLYBDOPTERIN_PROK_1"/>
    <property type="match status" value="1"/>
</dbReference>
<feature type="domain" description="4Fe-4S Mo/W bis-MGD-type" evidence="12">
    <location>
        <begin position="216"/>
        <end position="272"/>
    </location>
</feature>
<dbReference type="InterPro" id="IPR009010">
    <property type="entry name" value="Asp_de-COase-like_dom_sf"/>
</dbReference>
<dbReference type="InterPro" id="IPR006963">
    <property type="entry name" value="Mopterin_OxRdtase_4Fe-4S_dom"/>
</dbReference>
<dbReference type="AlphaFoldDB" id="A0A419EPN6"/>
<keyword evidence="3" id="KW-0001">2Fe-2S</keyword>
<dbReference type="GO" id="GO:0051539">
    <property type="term" value="F:4 iron, 4 sulfur cluster binding"/>
    <property type="evidence" value="ECO:0007669"/>
    <property type="project" value="UniProtKB-KW"/>
</dbReference>
<dbReference type="Gene3D" id="2.20.25.90">
    <property type="entry name" value="ADC-like domains"/>
    <property type="match status" value="1"/>
</dbReference>
<keyword evidence="4" id="KW-0479">Metal-binding</keyword>
<keyword evidence="6" id="KW-0560">Oxidoreductase</keyword>
<evidence type="ECO:0000256" key="3">
    <source>
        <dbReference type="ARBA" id="ARBA00022714"/>
    </source>
</evidence>
<evidence type="ECO:0000256" key="1">
    <source>
        <dbReference type="ARBA" id="ARBA00001966"/>
    </source>
</evidence>
<sequence length="856" mass="91917">MVNLTIDDKKVSVPEGTTILKAAESLGIYIPTLCYHPKMSPIGACRVCLVEVEGENRPVASCDTQVREGMVVKTDTEDLARQRKQMLQFVLLHHPLDCPVCDKAGECNVQDITVEMCILSQPFWSAKPEKTKEKLSPVLDLWHTRCIMCGRCVQICKEIQGARAIDYVVRSGFASKVGPTEYDGYPCESCSQCLSVCPVGAILDSTFLYSARAWQLTKKDSICTFCGVGCSYELNVRQNKVYRVTVRDFQGHNNGNLCSVGRFGRDAVHSEARLTSPAVRKNGKLHNVGWNEALSDAANRLKKVVASNGCGAVAGLASARCSNEALFLFQRLMRDGLGSGQIDTPAHLQNFALIDTLTDVFGIPAPTATLSDIEKADVILVVDSNIICTHPVTALELLRVHHSGGARVLVVGHRANKLTTQCGQFARTMPGSETALLNCLANLLVEKDALDADALKRQCEGIDKLKLHLVKYPLKETAARTGVETDIIADMADAIAAAKNFLLVLSPGSLHSAVNSSTVRAAANLAVLKGGKVLSLLREGNAQGALDMGISAEFLPGYKEATVAQNGSFAIASILRGVESGEIKALYLLGSDIRREMALLGLPLEALQSLECLLIQDVFGGPVAEMAHVALPACSVAERDGSYTNAYRIVQHSARAIPPMGECRTDIEILSELGGKLGLPSLDSLEAVRSQIASSIALYEFMKDSDSLGGVSAWDYGKAGSAARQKLSLAIEGQAPADQAYPYVLTFDNMLHFGGMTSLHSPSLAKIRVSGVLEVSEDDARSLGVEDGAIIEVKVKGGGAQKLPVRVTRELPAGVLSVPAHDFEVIRKLIMKLDASTFRAEQGTPVWFANVAKAKD</sequence>
<dbReference type="Proteomes" id="UP000285961">
    <property type="component" value="Unassembled WGS sequence"/>
</dbReference>
<dbReference type="CDD" id="cd00207">
    <property type="entry name" value="fer2"/>
    <property type="match status" value="1"/>
</dbReference>
<protein>
    <recommendedName>
        <fullName evidence="16">4Fe-4S dicluster domain-containing protein</fullName>
    </recommendedName>
</protein>
<evidence type="ECO:0008006" key="16">
    <source>
        <dbReference type="Google" id="ProtNLM"/>
    </source>
</evidence>
<dbReference type="SUPFAM" id="SSF50692">
    <property type="entry name" value="ADC-like"/>
    <property type="match status" value="1"/>
</dbReference>
<dbReference type="Pfam" id="PF22117">
    <property type="entry name" value="Fer4_Nqo3"/>
    <property type="match status" value="1"/>
</dbReference>
<dbReference type="PROSITE" id="PS51669">
    <property type="entry name" value="4FE4S_MOW_BIS_MGD"/>
    <property type="match status" value="1"/>
</dbReference>
<feature type="domain" description="4Fe-4S ferredoxin-type" evidence="11">
    <location>
        <begin position="135"/>
        <end position="168"/>
    </location>
</feature>
<comment type="cofactor">
    <cofactor evidence="9">
        <name>[2Fe-2S] cluster</name>
        <dbReference type="ChEBI" id="CHEBI:190135"/>
    </cofactor>
</comment>
<dbReference type="Gene3D" id="2.40.40.20">
    <property type="match status" value="1"/>
</dbReference>
<feature type="domain" description="4Fe-4S His(Cys)3-ligated-type" evidence="13">
    <location>
        <begin position="78"/>
        <end position="117"/>
    </location>
</feature>
<dbReference type="InterPro" id="IPR054351">
    <property type="entry name" value="NADH_UbQ_OxRdtase_ferredoxin"/>
</dbReference>
<accession>A0A419EPN6</accession>
<dbReference type="InterPro" id="IPR017896">
    <property type="entry name" value="4Fe4S_Fe-S-bd"/>
</dbReference>
<dbReference type="SUPFAM" id="SSF54862">
    <property type="entry name" value="4Fe-4S ferredoxins"/>
    <property type="match status" value="1"/>
</dbReference>
<evidence type="ECO:0000256" key="6">
    <source>
        <dbReference type="ARBA" id="ARBA00023002"/>
    </source>
</evidence>
<evidence type="ECO:0000256" key="8">
    <source>
        <dbReference type="ARBA" id="ARBA00023014"/>
    </source>
</evidence>
<dbReference type="InterPro" id="IPR001041">
    <property type="entry name" value="2Fe-2S_ferredoxin-type"/>
</dbReference>
<organism evidence="14 15">
    <name type="scientific">Candidatus Abyssobacteria bacterium SURF_17</name>
    <dbReference type="NCBI Taxonomy" id="2093361"/>
    <lineage>
        <taxon>Bacteria</taxon>
        <taxon>Pseudomonadati</taxon>
        <taxon>Candidatus Hydrogenedentota</taxon>
        <taxon>Candidatus Abyssobacteria</taxon>
    </lineage>
</organism>
<keyword evidence="2" id="KW-0004">4Fe-4S</keyword>
<evidence type="ECO:0000256" key="2">
    <source>
        <dbReference type="ARBA" id="ARBA00022485"/>
    </source>
</evidence>
<dbReference type="Pfam" id="PF10588">
    <property type="entry name" value="NADH-G_4Fe-4S_3"/>
    <property type="match status" value="1"/>
</dbReference>
<dbReference type="Pfam" id="PF04879">
    <property type="entry name" value="Molybdop_Fe4S4"/>
    <property type="match status" value="1"/>
</dbReference>
<dbReference type="Pfam" id="PF13510">
    <property type="entry name" value="Fer2_4"/>
    <property type="match status" value="1"/>
</dbReference>
<dbReference type="Gene3D" id="3.40.50.740">
    <property type="match status" value="1"/>
</dbReference>
<dbReference type="PROSITE" id="PS51839">
    <property type="entry name" value="4FE4S_HC3"/>
    <property type="match status" value="1"/>
</dbReference>
<dbReference type="PROSITE" id="PS51379">
    <property type="entry name" value="4FE4S_FER_2"/>
    <property type="match status" value="2"/>
</dbReference>
<feature type="domain" description="2Fe-2S ferredoxin-type" evidence="10">
    <location>
        <begin position="1"/>
        <end position="78"/>
    </location>
</feature>
<dbReference type="PROSITE" id="PS00641">
    <property type="entry name" value="COMPLEX1_75K_1"/>
    <property type="match status" value="1"/>
</dbReference>
<evidence type="ECO:0000256" key="5">
    <source>
        <dbReference type="ARBA" id="ARBA00022737"/>
    </source>
</evidence>
<dbReference type="PROSITE" id="PS51085">
    <property type="entry name" value="2FE2S_FER_2"/>
    <property type="match status" value="1"/>
</dbReference>